<dbReference type="EMBL" id="CADCWP010000016">
    <property type="protein sequence ID" value="CAA9556453.1"/>
    <property type="molecule type" value="Genomic_DNA"/>
</dbReference>
<name>A0A6J4US27_9DEIN</name>
<dbReference type="AlphaFoldDB" id="A0A6J4US27"/>
<protein>
    <submittedName>
        <fullName evidence="1">Uncharacterized protein</fullName>
    </submittedName>
</protein>
<proteinExistence type="predicted"/>
<organism evidence="1">
    <name type="scientific">uncultured Truepera sp</name>
    <dbReference type="NCBI Taxonomy" id="543023"/>
    <lineage>
        <taxon>Bacteria</taxon>
        <taxon>Thermotogati</taxon>
        <taxon>Deinococcota</taxon>
        <taxon>Deinococci</taxon>
        <taxon>Trueperales</taxon>
        <taxon>Trueperaceae</taxon>
        <taxon>Truepera</taxon>
        <taxon>environmental samples</taxon>
    </lineage>
</organism>
<accession>A0A6J4US27</accession>
<evidence type="ECO:0000313" key="1">
    <source>
        <dbReference type="EMBL" id="CAA9556453.1"/>
    </source>
</evidence>
<sequence>MKIILEPSTQRVKQYPSRVGREPHVTAVGSPAFLAGGATIKALPVT</sequence>
<reference evidence="1" key="1">
    <citation type="submission" date="2020-02" db="EMBL/GenBank/DDBJ databases">
        <authorList>
            <person name="Meier V. D."/>
        </authorList>
    </citation>
    <scope>NUCLEOTIDE SEQUENCE</scope>
    <source>
        <strain evidence="1">AVDCRST_MAG86</strain>
    </source>
</reference>
<gene>
    <name evidence="1" type="ORF">AVDCRST_MAG86-239</name>
</gene>